<dbReference type="Proteomes" id="UP001157418">
    <property type="component" value="Unassembled WGS sequence"/>
</dbReference>
<dbReference type="PANTHER" id="PTHR31319:SF110">
    <property type="entry name" value="CCT MOTIF FAMILY PROTEIN"/>
    <property type="match status" value="1"/>
</dbReference>
<keyword evidence="7" id="KW-1185">Reference proteome</keyword>
<comment type="caution">
    <text evidence="6">The sequence shown here is derived from an EMBL/GenBank/DDBJ whole genome shotgun (WGS) entry which is preliminary data.</text>
</comment>
<dbReference type="AlphaFoldDB" id="A0AAU9MVY1"/>
<evidence type="ECO:0000256" key="1">
    <source>
        <dbReference type="ARBA" id="ARBA00004123"/>
    </source>
</evidence>
<gene>
    <name evidence="6" type="ORF">LVIROSA_LOCUS17011</name>
</gene>
<organism evidence="6 7">
    <name type="scientific">Lactuca virosa</name>
    <dbReference type="NCBI Taxonomy" id="75947"/>
    <lineage>
        <taxon>Eukaryota</taxon>
        <taxon>Viridiplantae</taxon>
        <taxon>Streptophyta</taxon>
        <taxon>Embryophyta</taxon>
        <taxon>Tracheophyta</taxon>
        <taxon>Spermatophyta</taxon>
        <taxon>Magnoliopsida</taxon>
        <taxon>eudicotyledons</taxon>
        <taxon>Gunneridae</taxon>
        <taxon>Pentapetalae</taxon>
        <taxon>asterids</taxon>
        <taxon>campanulids</taxon>
        <taxon>Asterales</taxon>
        <taxon>Asteraceae</taxon>
        <taxon>Cichorioideae</taxon>
        <taxon>Cichorieae</taxon>
        <taxon>Lactucinae</taxon>
        <taxon>Lactuca</taxon>
    </lineage>
</organism>
<evidence type="ECO:0000313" key="6">
    <source>
        <dbReference type="EMBL" id="CAH1430214.1"/>
    </source>
</evidence>
<accession>A0AAU9MVY1</accession>
<dbReference type="GO" id="GO:0009909">
    <property type="term" value="P:regulation of flower development"/>
    <property type="evidence" value="ECO:0007669"/>
    <property type="project" value="InterPro"/>
</dbReference>
<dbReference type="GO" id="GO:0003700">
    <property type="term" value="F:DNA-binding transcription factor activity"/>
    <property type="evidence" value="ECO:0007669"/>
    <property type="project" value="TreeGrafter"/>
</dbReference>
<dbReference type="PROSITE" id="PS51017">
    <property type="entry name" value="CCT"/>
    <property type="match status" value="1"/>
</dbReference>
<comment type="subcellular location">
    <subcellularLocation>
        <location evidence="1 3">Nucleus</location>
    </subcellularLocation>
</comment>
<evidence type="ECO:0000259" key="5">
    <source>
        <dbReference type="PROSITE" id="PS51017"/>
    </source>
</evidence>
<evidence type="ECO:0000256" key="2">
    <source>
        <dbReference type="ARBA" id="ARBA00023242"/>
    </source>
</evidence>
<feature type="region of interest" description="Disordered" evidence="4">
    <location>
        <begin position="316"/>
        <end position="369"/>
    </location>
</feature>
<feature type="domain" description="CCT" evidence="5">
    <location>
        <begin position="288"/>
        <end position="330"/>
    </location>
</feature>
<feature type="compositionally biased region" description="Polar residues" evidence="4">
    <location>
        <begin position="327"/>
        <end position="346"/>
    </location>
</feature>
<evidence type="ECO:0000313" key="7">
    <source>
        <dbReference type="Proteomes" id="UP001157418"/>
    </source>
</evidence>
<name>A0AAU9MVY1_9ASTR</name>
<dbReference type="Pfam" id="PF06203">
    <property type="entry name" value="CCT"/>
    <property type="match status" value="1"/>
</dbReference>
<protein>
    <recommendedName>
        <fullName evidence="5">CCT domain-containing protein</fullName>
    </recommendedName>
</protein>
<dbReference type="GO" id="GO:0005634">
    <property type="term" value="C:nucleus"/>
    <property type="evidence" value="ECO:0007669"/>
    <property type="project" value="UniProtKB-SubCell"/>
</dbReference>
<evidence type="ECO:0000256" key="4">
    <source>
        <dbReference type="SAM" id="MobiDB-lite"/>
    </source>
</evidence>
<dbReference type="EMBL" id="CAKMRJ010003334">
    <property type="protein sequence ID" value="CAH1430214.1"/>
    <property type="molecule type" value="Genomic_DNA"/>
</dbReference>
<keyword evidence="2 3" id="KW-0539">Nucleus</keyword>
<dbReference type="PANTHER" id="PTHR31319">
    <property type="entry name" value="ZINC FINGER PROTEIN CONSTANS-LIKE 4"/>
    <property type="match status" value="1"/>
</dbReference>
<dbReference type="InterPro" id="IPR010402">
    <property type="entry name" value="CCT_domain"/>
</dbReference>
<dbReference type="InterPro" id="IPR045281">
    <property type="entry name" value="CONSTANS-like"/>
</dbReference>
<proteinExistence type="predicted"/>
<reference evidence="6 7" key="1">
    <citation type="submission" date="2022-01" db="EMBL/GenBank/DDBJ databases">
        <authorList>
            <person name="Xiong W."/>
            <person name="Schranz E."/>
        </authorList>
    </citation>
    <scope>NUCLEOTIDE SEQUENCE [LARGE SCALE GENOMIC DNA]</scope>
</reference>
<sequence>MLTARMEVVEDQICSREVVAVENRIPPIEHVFPAIMVADYERGGGSIWRRAAIVTSRRAKYEKGISCSNKEMSAETGVTFPYFQSFSPDVQQFDDLCYSHKSNSCLGSVVQSSVISDFDFGGEGDLFKAQEPMIEQPLVTVDSMSAITCGEDDLSSQELSVTDIQSFQNDASLNEIFHEFKEILAKEATETSPLSEVLNYKFPVRTDEIPIVKENVHPPGQIVKSVSSDCLSSMEWIHPGVLNTMEVNFANVYGMRRAFSEGDIKTLDNGNGSHRQPHLMSEHTMGDRWQKLSRYRNKKTKRNFGRKIKYACRKALADSQPRIRGSQPGQSQSREQTRSAIQSPNRTIAAAQPHHRRTIELEEAPLQDS</sequence>
<evidence type="ECO:0000256" key="3">
    <source>
        <dbReference type="PROSITE-ProRule" id="PRU00357"/>
    </source>
</evidence>